<dbReference type="PANTHER" id="PTHR10775:SF173">
    <property type="match status" value="1"/>
</dbReference>
<dbReference type="EMBL" id="WJXA01000004">
    <property type="protein sequence ID" value="KAF7145394.1"/>
    <property type="molecule type" value="Genomic_DNA"/>
</dbReference>
<feature type="region of interest" description="Disordered" evidence="1">
    <location>
        <begin position="1"/>
        <end position="77"/>
    </location>
</feature>
<sequence>MAKKRRFTTCETEQHSQPSLSHGSPNCAQSCGASQPTQPHGPSQTTHLPRASQPYHLPGTSRPSNSRSFSQPHEAEEDLDVQANELFRGLQFGDMEEMLHDVFYMHTRSTDDIRDETNEAEPFSQGLSEQPAQEPNANAQRFYDLLKDAKQPLYEGCKNFSKLSAIVHWYHLKCLRGLSNKTFTMILQSLKAILPPDAKLPKDCYEAKKIIKDLGLGYEKIHACPNGCMLFWKEHANDDFCKCGASRWVTNDGNLEPNSSSSSKKKKKKAAKVLRWLPLKPRLQRLCMTSETAESMKWQAEGRTKDRKMRHPADTPAWKYFDSKHKDFAAEPRNVRLGIASDGFNPYGNMNNSYSIWPVILVPYNLPPWMCMKRSSFILSLLNPGPTSPGKNIDVYLQPLVEELKELWEVGVETYDVSSKQNFQLRATFMWTFHDLPAYGDMSGWNTKGALACPSCNYGTHSRWLKHGGKYCFMGHRRFLDKDHKFRKDRISFDGSQEMEVAPRMLSGEEVMMYTEHLECKSGKTKDNVKKPRNNQANGHEKEPWTKRSIFADLPYYPDLLLRNNLDVMHIGKNVIDNVIGTLLNMDGKTKDNLKARLDLVEWEIRYELHPQMLGSNKTYLPPACFSMTPKEKDDFLKVLKWVKVPDGHSSNLSRCIQLKQRKIIGMKSHDCHILMLQLLPIALRGSLPKKVISPLIELSCYFRAICSKVLDVEELERLESQIAVTLCNLEKIFPPSFFIVMVHLVVHLATEAKLAGPVHYRWMYPIERYLHHLKSYVRNKACPEGSIVEGYIAEECLTFCSRYLDSVETIFNRPTRNVEGSTGSISHFELDQKSWTQAHRYVLFNTDEITPFRIEHKEHIKRQSRPRRLTDEAINRIHSEKFCDWFRSYLKAPTLKLDDSKDMSLMVSSFEQKKARRKKTQNSGVCVDTEGGTMYYGVLTDIVELNYFDKFRYVLFKCNWANVNSNRGCKTDEYGFVLVNFSHLIHKGDHLKDEPFILASQASQVYYVKDDREKEWVIAVRTKARDVYDVGNGESEEGGAGTYYDNEPYNLVAEDVPTNMNENLDWSRNDADGITPDPLEFESQLMNDSESNEDV</sequence>
<dbReference type="InterPro" id="IPR025452">
    <property type="entry name" value="DUF4218"/>
</dbReference>
<feature type="domain" description="DUF4218" evidence="3">
    <location>
        <begin position="706"/>
        <end position="818"/>
    </location>
</feature>
<protein>
    <recommendedName>
        <fullName evidence="6">Transposase</fullName>
    </recommendedName>
</protein>
<dbReference type="Pfam" id="PF13960">
    <property type="entry name" value="DUF4218"/>
    <property type="match status" value="1"/>
</dbReference>
<dbReference type="InterPro" id="IPR025312">
    <property type="entry name" value="DUF4216"/>
</dbReference>
<proteinExistence type="predicted"/>
<evidence type="ECO:0008006" key="6">
    <source>
        <dbReference type="Google" id="ProtNLM"/>
    </source>
</evidence>
<evidence type="ECO:0000259" key="2">
    <source>
        <dbReference type="Pfam" id="PF13952"/>
    </source>
</evidence>
<reference evidence="4" key="1">
    <citation type="submission" date="2019-11" db="EMBL/GenBank/DDBJ databases">
        <authorList>
            <person name="Liu Y."/>
            <person name="Hou J."/>
            <person name="Li T.-Q."/>
            <person name="Guan C.-H."/>
            <person name="Wu X."/>
            <person name="Wu H.-Z."/>
            <person name="Ling F."/>
            <person name="Zhang R."/>
            <person name="Shi X.-G."/>
            <person name="Ren J.-P."/>
            <person name="Chen E.-F."/>
            <person name="Sun J.-M."/>
        </authorList>
    </citation>
    <scope>NUCLEOTIDE SEQUENCE</scope>
    <source>
        <strain evidence="4">Adult_tree_wgs_1</strain>
        <tissue evidence="4">Leaves</tissue>
    </source>
</reference>
<feature type="region of interest" description="Disordered" evidence="1">
    <location>
        <begin position="523"/>
        <end position="542"/>
    </location>
</feature>
<keyword evidence="5" id="KW-1185">Reference proteome</keyword>
<evidence type="ECO:0000313" key="5">
    <source>
        <dbReference type="Proteomes" id="UP000626092"/>
    </source>
</evidence>
<dbReference type="AlphaFoldDB" id="A0A834LQX4"/>
<evidence type="ECO:0000256" key="1">
    <source>
        <dbReference type="SAM" id="MobiDB-lite"/>
    </source>
</evidence>
<gene>
    <name evidence="4" type="ORF">RHSIM_Rhsim04G0054900</name>
</gene>
<feature type="domain" description="DUF4216" evidence="2">
    <location>
        <begin position="944"/>
        <end position="1019"/>
    </location>
</feature>
<dbReference type="Pfam" id="PF13952">
    <property type="entry name" value="DUF4216"/>
    <property type="match status" value="1"/>
</dbReference>
<feature type="region of interest" description="Disordered" evidence="1">
    <location>
        <begin position="1063"/>
        <end position="1096"/>
    </location>
</feature>
<dbReference type="Proteomes" id="UP000626092">
    <property type="component" value="Unassembled WGS sequence"/>
</dbReference>
<organism evidence="4 5">
    <name type="scientific">Rhododendron simsii</name>
    <name type="common">Sims's rhododendron</name>
    <dbReference type="NCBI Taxonomy" id="118357"/>
    <lineage>
        <taxon>Eukaryota</taxon>
        <taxon>Viridiplantae</taxon>
        <taxon>Streptophyta</taxon>
        <taxon>Embryophyta</taxon>
        <taxon>Tracheophyta</taxon>
        <taxon>Spermatophyta</taxon>
        <taxon>Magnoliopsida</taxon>
        <taxon>eudicotyledons</taxon>
        <taxon>Gunneridae</taxon>
        <taxon>Pentapetalae</taxon>
        <taxon>asterids</taxon>
        <taxon>Ericales</taxon>
        <taxon>Ericaceae</taxon>
        <taxon>Ericoideae</taxon>
        <taxon>Rhodoreae</taxon>
        <taxon>Rhododendron</taxon>
    </lineage>
</organism>
<evidence type="ECO:0000313" key="4">
    <source>
        <dbReference type="EMBL" id="KAF7145394.1"/>
    </source>
</evidence>
<dbReference type="PANTHER" id="PTHR10775">
    <property type="entry name" value="OS08G0208400 PROTEIN"/>
    <property type="match status" value="1"/>
</dbReference>
<feature type="compositionally biased region" description="Polar residues" evidence="1">
    <location>
        <begin position="61"/>
        <end position="71"/>
    </location>
</feature>
<evidence type="ECO:0000259" key="3">
    <source>
        <dbReference type="Pfam" id="PF13960"/>
    </source>
</evidence>
<comment type="caution">
    <text evidence="4">The sequence shown here is derived from an EMBL/GenBank/DDBJ whole genome shotgun (WGS) entry which is preliminary data.</text>
</comment>
<dbReference type="Pfam" id="PF02992">
    <property type="entry name" value="Transposase_21"/>
    <property type="match status" value="1"/>
</dbReference>
<dbReference type="InterPro" id="IPR004242">
    <property type="entry name" value="Transposase_21"/>
</dbReference>
<feature type="compositionally biased region" description="Polar residues" evidence="1">
    <location>
        <begin position="9"/>
        <end position="47"/>
    </location>
</feature>
<accession>A0A834LQX4</accession>
<name>A0A834LQX4_RHOSS</name>
<dbReference type="OrthoDB" id="1933987at2759"/>